<dbReference type="InterPro" id="IPR020904">
    <property type="entry name" value="Sc_DH/Rdtase_CS"/>
</dbReference>
<reference evidence="7" key="1">
    <citation type="journal article" date="2019" name="Int. J. Syst. Evol. Microbiol.">
        <title>The Global Catalogue of Microorganisms (GCM) 10K type strain sequencing project: providing services to taxonomists for standard genome sequencing and annotation.</title>
        <authorList>
            <consortium name="The Broad Institute Genomics Platform"/>
            <consortium name="The Broad Institute Genome Sequencing Center for Infectious Disease"/>
            <person name="Wu L."/>
            <person name="Ma J."/>
        </authorList>
    </citation>
    <scope>NUCLEOTIDE SEQUENCE [LARGE SCALE GENOMIC DNA]</scope>
    <source>
        <strain evidence="7">CGMCC 4.7304</strain>
    </source>
</reference>
<dbReference type="InterPro" id="IPR002347">
    <property type="entry name" value="SDR_fam"/>
</dbReference>
<gene>
    <name evidence="6" type="ORF">ACFPCZ_15950</name>
</gene>
<dbReference type="InterPro" id="IPR057326">
    <property type="entry name" value="KR_dom"/>
</dbReference>
<dbReference type="NCBIfam" id="NF005559">
    <property type="entry name" value="PRK07231.1"/>
    <property type="match status" value="1"/>
</dbReference>
<dbReference type="SUPFAM" id="SSF51735">
    <property type="entry name" value="NAD(P)-binding Rossmann-fold domains"/>
    <property type="match status" value="1"/>
</dbReference>
<name>A0ABV9SNF7_9ACTN</name>
<dbReference type="RefSeq" id="WP_344144769.1">
    <property type="nucleotide sequence ID" value="NZ_BAAAQI010000011.1"/>
</dbReference>
<evidence type="ECO:0000256" key="2">
    <source>
        <dbReference type="ARBA" id="ARBA00023002"/>
    </source>
</evidence>
<keyword evidence="7" id="KW-1185">Reference proteome</keyword>
<dbReference type="EC" id="1.3.1.28" evidence="3"/>
<dbReference type="Gene3D" id="3.40.50.720">
    <property type="entry name" value="NAD(P)-binding Rossmann-like Domain"/>
    <property type="match status" value="1"/>
</dbReference>
<dbReference type="PRINTS" id="PR00080">
    <property type="entry name" value="SDRFAMILY"/>
</dbReference>
<dbReference type="InterPro" id="IPR036291">
    <property type="entry name" value="NAD(P)-bd_dom_sf"/>
</dbReference>
<evidence type="ECO:0000313" key="7">
    <source>
        <dbReference type="Proteomes" id="UP001595858"/>
    </source>
</evidence>
<dbReference type="Pfam" id="PF00106">
    <property type="entry name" value="adh_short"/>
    <property type="match status" value="1"/>
</dbReference>
<accession>A0ABV9SNF7</accession>
<dbReference type="EMBL" id="JBHSIY010000013">
    <property type="protein sequence ID" value="MFC4868130.1"/>
    <property type="molecule type" value="Genomic_DNA"/>
</dbReference>
<evidence type="ECO:0000256" key="1">
    <source>
        <dbReference type="ARBA" id="ARBA00006484"/>
    </source>
</evidence>
<protein>
    <recommendedName>
        <fullName evidence="3">2,3-dihydro-2,3-dihydroxybenzoate dehydrogenase</fullName>
        <ecNumber evidence="3">1.3.1.28</ecNumber>
    </recommendedName>
</protein>
<dbReference type="PANTHER" id="PTHR43669">
    <property type="entry name" value="5-KETO-D-GLUCONATE 5-REDUCTASE"/>
    <property type="match status" value="1"/>
</dbReference>
<dbReference type="SMART" id="SM00822">
    <property type="entry name" value="PKS_KR"/>
    <property type="match status" value="1"/>
</dbReference>
<evidence type="ECO:0000256" key="4">
    <source>
        <dbReference type="RuleBase" id="RU000363"/>
    </source>
</evidence>
<evidence type="ECO:0000313" key="6">
    <source>
        <dbReference type="EMBL" id="MFC4868130.1"/>
    </source>
</evidence>
<dbReference type="Proteomes" id="UP001595858">
    <property type="component" value="Unassembled WGS sequence"/>
</dbReference>
<dbReference type="PROSITE" id="PS00061">
    <property type="entry name" value="ADH_SHORT"/>
    <property type="match status" value="1"/>
</dbReference>
<comment type="similarity">
    <text evidence="1 4">Belongs to the short-chain dehydrogenases/reductases (SDR) family.</text>
</comment>
<evidence type="ECO:0000259" key="5">
    <source>
        <dbReference type="SMART" id="SM00822"/>
    </source>
</evidence>
<dbReference type="NCBIfam" id="TIGR04316">
    <property type="entry name" value="dhbA_paeA"/>
    <property type="match status" value="1"/>
</dbReference>
<dbReference type="PANTHER" id="PTHR43669:SF8">
    <property type="entry name" value="SHORT-CHAIN TYPE DEHYDROGENASE_REDUCTASE-RELATED"/>
    <property type="match status" value="1"/>
</dbReference>
<keyword evidence="2 6" id="KW-0560">Oxidoreductase</keyword>
<evidence type="ECO:0000256" key="3">
    <source>
        <dbReference type="NCBIfam" id="TIGR04316"/>
    </source>
</evidence>
<dbReference type="GO" id="GO:0008667">
    <property type="term" value="F:2,3-dihydro-2,3-dihydroxybenzoate dehydrogenase activity"/>
    <property type="evidence" value="ECO:0007669"/>
    <property type="project" value="UniProtKB-EC"/>
</dbReference>
<comment type="caution">
    <text evidence="6">The sequence shown here is derived from an EMBL/GenBank/DDBJ whole genome shotgun (WGS) entry which is preliminary data.</text>
</comment>
<dbReference type="NCBIfam" id="NF006074">
    <property type="entry name" value="PRK08220.1"/>
    <property type="match status" value="1"/>
</dbReference>
<sequence>MRYAELSGRVALVTGAGRGIGAAVARGLAEQGARVVACDVDAAGLRRLSGEAAADAGRVHPHTVDVTDADDTERLVNHVEAEYGPIDVLANVAGVLRTDDLVKLDTADWRAVFDVNTHGVFHVSRAVAGRMVSRGRGSIITVASNAARVPRAGMGAYAASKAASAMFTRCLGLELAEHGIRCNIVSPGSTDTPMLRSMWHDERDREATLKGSLERHRIGIPLQRLARPEDIADAVLFLVSDRARHITMQDLQIDGGAALGA</sequence>
<dbReference type="PRINTS" id="PR01397">
    <property type="entry name" value="DHBDHDRGNASE"/>
</dbReference>
<dbReference type="InterPro" id="IPR003560">
    <property type="entry name" value="DHB_DH"/>
</dbReference>
<proteinExistence type="inferred from homology"/>
<feature type="domain" description="Ketoreductase" evidence="5">
    <location>
        <begin position="9"/>
        <end position="190"/>
    </location>
</feature>
<organism evidence="6 7">
    <name type="scientific">Streptomonospora arabica</name>
    <dbReference type="NCBI Taxonomy" id="412417"/>
    <lineage>
        <taxon>Bacteria</taxon>
        <taxon>Bacillati</taxon>
        <taxon>Actinomycetota</taxon>
        <taxon>Actinomycetes</taxon>
        <taxon>Streptosporangiales</taxon>
        <taxon>Nocardiopsidaceae</taxon>
        <taxon>Streptomonospora</taxon>
    </lineage>
</organism>